<reference evidence="3" key="1">
    <citation type="journal article" date="2016" name="Nature">
        <title>Genome evolution in the allotetraploid frog Xenopus laevis.</title>
        <authorList>
            <person name="Session A.M."/>
            <person name="Uno Y."/>
            <person name="Kwon T."/>
            <person name="Chapman J.A."/>
            <person name="Toyoda A."/>
            <person name="Takahashi S."/>
            <person name="Fukui A."/>
            <person name="Hikosaka A."/>
            <person name="Suzuki A."/>
            <person name="Kondo M."/>
            <person name="van Heeringen S.J."/>
            <person name="Quigley I."/>
            <person name="Heinz S."/>
            <person name="Ogino H."/>
            <person name="Ochi H."/>
            <person name="Hellsten U."/>
            <person name="Lyons J.B."/>
            <person name="Simakov O."/>
            <person name="Putnam N."/>
            <person name="Stites J."/>
            <person name="Kuroki Y."/>
            <person name="Tanaka T."/>
            <person name="Michiue T."/>
            <person name="Watanabe M."/>
            <person name="Bogdanovic O."/>
            <person name="Lister R."/>
            <person name="Georgiou G."/>
            <person name="Paranjpe S.S."/>
            <person name="van Kruijsbergen I."/>
            <person name="Shu S."/>
            <person name="Carlson J."/>
            <person name="Kinoshita T."/>
            <person name="Ohta Y."/>
            <person name="Mawaribuchi S."/>
            <person name="Jenkins J."/>
            <person name="Grimwood J."/>
            <person name="Schmutz J."/>
            <person name="Mitros T."/>
            <person name="Mozaffari S.V."/>
            <person name="Suzuki Y."/>
            <person name="Haramoto Y."/>
            <person name="Yamamoto T.S."/>
            <person name="Takagi C."/>
            <person name="Heald R."/>
            <person name="Miller K."/>
            <person name="Haudenschild C."/>
            <person name="Kitzman J."/>
            <person name="Nakayama T."/>
            <person name="Izutsu Y."/>
            <person name="Robert J."/>
            <person name="Fortriede J."/>
            <person name="Burns K."/>
            <person name="Lotay V."/>
            <person name="Karimi K."/>
            <person name="Yasuoka Y."/>
            <person name="Dichmann D.S."/>
            <person name="Flajnik M.F."/>
            <person name="Houston D.W."/>
            <person name="Shendure J."/>
            <person name="DuPasquier L."/>
            <person name="Vize P.D."/>
            <person name="Zorn A.M."/>
            <person name="Ito M."/>
            <person name="Marcotte E.M."/>
            <person name="Wallingford J.B."/>
            <person name="Ito Y."/>
            <person name="Asashima M."/>
            <person name="Ueno N."/>
            <person name="Matsuda Y."/>
            <person name="Veenstra G.J."/>
            <person name="Fujiyama A."/>
            <person name="Harland R.M."/>
            <person name="Taira M."/>
            <person name="Rokhsar D.S."/>
        </authorList>
    </citation>
    <scope>NUCLEOTIDE SEQUENCE [LARGE SCALE GENOMIC DNA]</scope>
    <source>
        <strain evidence="3">J</strain>
    </source>
</reference>
<evidence type="ECO:0000256" key="1">
    <source>
        <dbReference type="SAM" id="MobiDB-lite"/>
    </source>
</evidence>
<dbReference type="EMBL" id="CM004483">
    <property type="protein sequence ID" value="OCT59968.1"/>
    <property type="molecule type" value="Genomic_DNA"/>
</dbReference>
<organism evidence="2 3">
    <name type="scientific">Xenopus laevis</name>
    <name type="common">African clawed frog</name>
    <dbReference type="NCBI Taxonomy" id="8355"/>
    <lineage>
        <taxon>Eukaryota</taxon>
        <taxon>Metazoa</taxon>
        <taxon>Chordata</taxon>
        <taxon>Craniata</taxon>
        <taxon>Vertebrata</taxon>
        <taxon>Euteleostomi</taxon>
        <taxon>Amphibia</taxon>
        <taxon>Batrachia</taxon>
        <taxon>Anura</taxon>
        <taxon>Pipoidea</taxon>
        <taxon>Pipidae</taxon>
        <taxon>Xenopodinae</taxon>
        <taxon>Xenopus</taxon>
        <taxon>Xenopus</taxon>
    </lineage>
</organism>
<accession>A0A974BSB2</accession>
<sequence>MLSDSLTGLCEGPAVAERERQRDRERDAVEQMRRCWGSRQCRSLQRGHEELLNTEGRLKTTGKKRHQ</sequence>
<feature type="region of interest" description="Disordered" evidence="1">
    <location>
        <begin position="1"/>
        <end position="26"/>
    </location>
</feature>
<dbReference type="Proteomes" id="UP000694892">
    <property type="component" value="Chromosome 9_10S"/>
</dbReference>
<evidence type="ECO:0000313" key="3">
    <source>
        <dbReference type="Proteomes" id="UP000694892"/>
    </source>
</evidence>
<name>A0A974BSB2_XENLA</name>
<dbReference type="AlphaFoldDB" id="A0A974BSB2"/>
<gene>
    <name evidence="2" type="ORF">XELAEV_18045987mg</name>
</gene>
<evidence type="ECO:0000313" key="2">
    <source>
        <dbReference type="EMBL" id="OCT59968.1"/>
    </source>
</evidence>
<feature type="compositionally biased region" description="Basic and acidic residues" evidence="1">
    <location>
        <begin position="16"/>
        <end position="26"/>
    </location>
</feature>
<protein>
    <submittedName>
        <fullName evidence="2">Uncharacterized protein</fullName>
    </submittedName>
</protein>
<proteinExistence type="predicted"/>